<keyword evidence="18" id="KW-0469">Meiosis</keyword>
<dbReference type="GO" id="GO:0004519">
    <property type="term" value="F:endonuclease activity"/>
    <property type="evidence" value="ECO:0007669"/>
    <property type="project" value="UniProtKB-KW"/>
</dbReference>
<comment type="subcellular location">
    <subcellularLocation>
        <location evidence="2">Chromosome</location>
    </subcellularLocation>
    <subcellularLocation>
        <location evidence="1">Nucleus</location>
    </subcellularLocation>
</comment>
<dbReference type="InParanoid" id="H3BE76"/>
<dbReference type="PANTHER" id="PTHR15107">
    <property type="entry name" value="RETINOBLASTOMA BINDING PROTEIN 8"/>
    <property type="match status" value="1"/>
</dbReference>
<dbReference type="PANTHER" id="PTHR15107:SF4">
    <property type="entry name" value="DNA ENDONUCLEASE RBBP8"/>
    <property type="match status" value="1"/>
</dbReference>
<keyword evidence="17" id="KW-0539">Nucleus</keyword>
<evidence type="ECO:0000256" key="4">
    <source>
        <dbReference type="ARBA" id="ARBA00020680"/>
    </source>
</evidence>
<keyword evidence="7" id="KW-0132">Cell division</keyword>
<keyword evidence="6" id="KW-0597">Phosphoprotein</keyword>
<dbReference type="FunCoup" id="H3BE76">
    <property type="interactions" value="1772"/>
</dbReference>
<dbReference type="EMBL" id="AFYH01028931">
    <property type="status" value="NOT_ANNOTATED_CDS"/>
    <property type="molecule type" value="Genomic_DNA"/>
</dbReference>
<evidence type="ECO:0000313" key="24">
    <source>
        <dbReference type="Ensembl" id="ENSLACP00000020197.1"/>
    </source>
</evidence>
<feature type="region of interest" description="Disordered" evidence="21">
    <location>
        <begin position="329"/>
        <end position="354"/>
    </location>
</feature>
<evidence type="ECO:0000256" key="18">
    <source>
        <dbReference type="ARBA" id="ARBA00023254"/>
    </source>
</evidence>
<evidence type="ECO:0000256" key="21">
    <source>
        <dbReference type="SAM" id="MobiDB-lite"/>
    </source>
</evidence>
<dbReference type="GO" id="GO:0005634">
    <property type="term" value="C:nucleus"/>
    <property type="evidence" value="ECO:0007669"/>
    <property type="project" value="UniProtKB-SubCell"/>
</dbReference>
<dbReference type="Ensembl" id="ENSLACT00000020337.1">
    <property type="protein sequence ID" value="ENSLACP00000020197.1"/>
    <property type="gene ID" value="ENSLACG00000017752.1"/>
</dbReference>
<keyword evidence="15" id="KW-0238">DNA-binding</keyword>
<evidence type="ECO:0000256" key="15">
    <source>
        <dbReference type="ARBA" id="ARBA00023125"/>
    </source>
</evidence>
<evidence type="ECO:0000256" key="12">
    <source>
        <dbReference type="ARBA" id="ARBA00022801"/>
    </source>
</evidence>
<dbReference type="GO" id="GO:0003684">
    <property type="term" value="F:damaged DNA binding"/>
    <property type="evidence" value="ECO:0007669"/>
    <property type="project" value="TreeGrafter"/>
</dbReference>
<comment type="similarity">
    <text evidence="3">Belongs to the COM1/SAE2/CtIP family.</text>
</comment>
<evidence type="ECO:0000256" key="2">
    <source>
        <dbReference type="ARBA" id="ARBA00004286"/>
    </source>
</evidence>
<evidence type="ECO:0000256" key="8">
    <source>
        <dbReference type="ARBA" id="ARBA00022722"/>
    </source>
</evidence>
<evidence type="ECO:0000256" key="13">
    <source>
        <dbReference type="ARBA" id="ARBA00022833"/>
    </source>
</evidence>
<feature type="compositionally biased region" description="Polar residues" evidence="21">
    <location>
        <begin position="407"/>
        <end position="426"/>
    </location>
</feature>
<gene>
    <name evidence="24" type="primary">RBBP8</name>
</gene>
<proteinExistence type="inferred from homology"/>
<evidence type="ECO:0000259" key="23">
    <source>
        <dbReference type="Pfam" id="PF10482"/>
    </source>
</evidence>
<keyword evidence="25" id="KW-1185">Reference proteome</keyword>
<feature type="region of interest" description="Disordered" evidence="21">
    <location>
        <begin position="613"/>
        <end position="637"/>
    </location>
</feature>
<evidence type="ECO:0000256" key="16">
    <source>
        <dbReference type="ARBA" id="ARBA00023204"/>
    </source>
</evidence>
<sequence length="906" mass="101908">MNGSGGSCGSPNTGSSAEGASEVFKEMWLKLKDCHDKEVQGLQMKINKLKKERCLDAQRLEEYYSKNQQLREHQKALHENIKVLEDRLRAGLCDRCAVTEEHMRKKQQEFENIRQQNLKLITELMNEKNNLQEENKKLSEQLQQRQKQSEALFSPCEYLVGVPKSGVAISPGTKLNQIARLHQVLVEQSLEKVIHNACKSELPVVSQCATTKLNHGKAEEVLVAETCELELSPIPSKLGKGGHPAKKATLNLAAVVMETVGLSIPEGSVSTGLISPLPASCFKIRPESTHNNPFTLPKNATTNTEVSLRMISAPTQMSTQNRDWISQQPLSPVFGVPTSHKNDPDLDKKRSPSLFSPRISTTLRIAPIVSTIGSNVPKASTKAEEVALISPLNFGPNGNDAREQKVSKQNSSDQHANVSKVTSTSPDQDEQVDNSEFILNLWKMPGSKWGKRKKTDEENDLLMKCEKTSFNKENDLPSKAEKHAAVNGDEVLDKPLDLSDRLSSARSHERNQGREVCKNRLKQATLQEAFRCAAKSSASFRKAFNGGCTLSKDSQNDLYLQEALQRSLTKTSQDGIMKMQKEVSSSFKVPLPTTGSMDTEQLFNDMKVAGVKEPTRKKTKEGQEQSEPASVLQPNPCAVTKPNILQKEEGKPSLQSLEDIQWSIDPGANLSQYKMDIMPVDSKHGAQIKHEVETVDMDNTFVNESVLLKMKNHEVKTKDNPGNEHKTTDSLAEMFDRTAYGEYESCPQDRSPSKVSDQESKLSSLKPEPITEKIKDQQDLKHKVLVEPYIRNDDRKNTTFHFPHVEVIRNKEERRRLHGHTCKECEIYYADLPEAERVQKLAACSRHRFRYIPPSTPENFWEVGFPSTQTCIDRGYIKEEMSPCQRPKRRRPYNAMFSPKAKEQKT</sequence>
<dbReference type="Pfam" id="PF08573">
    <property type="entry name" value="SAE2"/>
    <property type="match status" value="1"/>
</dbReference>
<feature type="coiled-coil region" evidence="20">
    <location>
        <begin position="32"/>
        <end position="151"/>
    </location>
</feature>
<accession>H3BE76</accession>
<dbReference type="InterPro" id="IPR033316">
    <property type="entry name" value="RBBP8-like"/>
</dbReference>
<dbReference type="AlphaFoldDB" id="H3BE76"/>
<evidence type="ECO:0000256" key="14">
    <source>
        <dbReference type="ARBA" id="ARBA00023054"/>
    </source>
</evidence>
<evidence type="ECO:0000256" key="6">
    <source>
        <dbReference type="ARBA" id="ARBA00022553"/>
    </source>
</evidence>
<feature type="compositionally biased region" description="Basic and acidic residues" evidence="21">
    <location>
        <begin position="340"/>
        <end position="350"/>
    </location>
</feature>
<dbReference type="GO" id="GO:0010792">
    <property type="term" value="P:DNA double-strand break processing involved in repair via single-strand annealing"/>
    <property type="evidence" value="ECO:0007669"/>
    <property type="project" value="TreeGrafter"/>
</dbReference>
<dbReference type="EMBL" id="AFYH01028928">
    <property type="status" value="NOT_ANNOTATED_CDS"/>
    <property type="molecule type" value="Genomic_DNA"/>
</dbReference>
<dbReference type="GO" id="GO:0051321">
    <property type="term" value="P:meiotic cell cycle"/>
    <property type="evidence" value="ECO:0007669"/>
    <property type="project" value="UniProtKB-KW"/>
</dbReference>
<keyword evidence="16" id="KW-0234">DNA repair</keyword>
<dbReference type="InterPro" id="IPR019518">
    <property type="entry name" value="CtIP_N"/>
</dbReference>
<name>H3BE76_LATCH</name>
<evidence type="ECO:0000256" key="1">
    <source>
        <dbReference type="ARBA" id="ARBA00004123"/>
    </source>
</evidence>
<keyword evidence="5" id="KW-0158">Chromosome</keyword>
<dbReference type="Pfam" id="PF10482">
    <property type="entry name" value="CtIP_N"/>
    <property type="match status" value="1"/>
</dbReference>
<protein>
    <recommendedName>
        <fullName evidence="4">DNA endonuclease RBBP8</fullName>
    </recommendedName>
</protein>
<dbReference type="EMBL" id="AFYH01028929">
    <property type="status" value="NOT_ANNOTATED_CDS"/>
    <property type="molecule type" value="Genomic_DNA"/>
</dbReference>
<feature type="domain" description="DNA endonuclease Ctp1 N-terminal" evidence="23">
    <location>
        <begin position="24"/>
        <end position="143"/>
    </location>
</feature>
<feature type="domain" description="DNA endonuclease activator Ctp1 C-terminal" evidence="22">
    <location>
        <begin position="837"/>
        <end position="869"/>
    </location>
</feature>
<dbReference type="GeneTree" id="ENSGT00530000063835"/>
<keyword evidence="14 20" id="KW-0175">Coiled coil</keyword>
<keyword evidence="13" id="KW-0862">Zinc</keyword>
<dbReference type="Bgee" id="ENSLACG00000017752">
    <property type="expression patterns" value="Expressed in pectoral fin and 4 other cell types or tissues"/>
</dbReference>
<feature type="compositionally biased region" description="Basic and acidic residues" evidence="21">
    <location>
        <begin position="613"/>
        <end position="623"/>
    </location>
</feature>
<reference evidence="25" key="1">
    <citation type="submission" date="2011-08" db="EMBL/GenBank/DDBJ databases">
        <title>The draft genome of Latimeria chalumnae.</title>
        <authorList>
            <person name="Di Palma F."/>
            <person name="Alfoldi J."/>
            <person name="Johnson J."/>
            <person name="Berlin A."/>
            <person name="Gnerre S."/>
            <person name="Jaffe D."/>
            <person name="MacCallum I."/>
            <person name="Young S."/>
            <person name="Walker B.J."/>
            <person name="Lander E."/>
            <person name="Lindblad-Toh K."/>
        </authorList>
    </citation>
    <scope>NUCLEOTIDE SEQUENCE [LARGE SCALE GENOMIC DNA]</scope>
    <source>
        <strain evidence="25">Wild caught</strain>
    </source>
</reference>
<organism evidence="24 25">
    <name type="scientific">Latimeria chalumnae</name>
    <name type="common">Coelacanth</name>
    <dbReference type="NCBI Taxonomy" id="7897"/>
    <lineage>
        <taxon>Eukaryota</taxon>
        <taxon>Metazoa</taxon>
        <taxon>Chordata</taxon>
        <taxon>Craniata</taxon>
        <taxon>Vertebrata</taxon>
        <taxon>Euteleostomi</taxon>
        <taxon>Coelacanthiformes</taxon>
        <taxon>Coelacanthidae</taxon>
        <taxon>Latimeria</taxon>
    </lineage>
</organism>
<feature type="region of interest" description="Disordered" evidence="21">
    <location>
        <begin position="391"/>
        <end position="432"/>
    </location>
</feature>
<keyword evidence="19" id="KW-0131">Cell cycle</keyword>
<evidence type="ECO:0000256" key="11">
    <source>
        <dbReference type="ARBA" id="ARBA00022776"/>
    </source>
</evidence>
<evidence type="ECO:0000256" key="9">
    <source>
        <dbReference type="ARBA" id="ARBA00022759"/>
    </source>
</evidence>
<evidence type="ECO:0000256" key="19">
    <source>
        <dbReference type="ARBA" id="ARBA00023306"/>
    </source>
</evidence>
<keyword evidence="8" id="KW-0540">Nuclease</keyword>
<evidence type="ECO:0000259" key="22">
    <source>
        <dbReference type="Pfam" id="PF08573"/>
    </source>
</evidence>
<evidence type="ECO:0000256" key="10">
    <source>
        <dbReference type="ARBA" id="ARBA00022763"/>
    </source>
</evidence>
<dbReference type="GO" id="GO:0005694">
    <property type="term" value="C:chromosome"/>
    <property type="evidence" value="ECO:0007669"/>
    <property type="project" value="UniProtKB-SubCell"/>
</dbReference>
<dbReference type="GO" id="GO:0016787">
    <property type="term" value="F:hydrolase activity"/>
    <property type="evidence" value="ECO:0007669"/>
    <property type="project" value="UniProtKB-KW"/>
</dbReference>
<feature type="region of interest" description="Disordered" evidence="21">
    <location>
        <begin position="883"/>
        <end position="906"/>
    </location>
</feature>
<reference evidence="24" key="3">
    <citation type="submission" date="2025-09" db="UniProtKB">
        <authorList>
            <consortium name="Ensembl"/>
        </authorList>
    </citation>
    <scope>IDENTIFICATION</scope>
</reference>
<keyword evidence="9" id="KW-0255">Endonuclease</keyword>
<reference evidence="24" key="2">
    <citation type="submission" date="2025-08" db="UniProtKB">
        <authorList>
            <consortium name="Ensembl"/>
        </authorList>
    </citation>
    <scope>IDENTIFICATION</scope>
</reference>
<dbReference type="eggNOG" id="ENOG502QTV5">
    <property type="taxonomic scope" value="Eukaryota"/>
</dbReference>
<keyword evidence="11" id="KW-0498">Mitosis</keyword>
<evidence type="ECO:0000256" key="20">
    <source>
        <dbReference type="SAM" id="Coils"/>
    </source>
</evidence>
<evidence type="ECO:0000256" key="5">
    <source>
        <dbReference type="ARBA" id="ARBA00022454"/>
    </source>
</evidence>
<dbReference type="STRING" id="7897.ENSLACP00000020197"/>
<dbReference type="HOGENOM" id="CLU_019262_0_0_1"/>
<dbReference type="EMBL" id="AFYH01028930">
    <property type="status" value="NOT_ANNOTATED_CDS"/>
    <property type="molecule type" value="Genomic_DNA"/>
</dbReference>
<evidence type="ECO:0000313" key="25">
    <source>
        <dbReference type="Proteomes" id="UP000008672"/>
    </source>
</evidence>
<dbReference type="Proteomes" id="UP000008672">
    <property type="component" value="Unassembled WGS sequence"/>
</dbReference>
<feature type="region of interest" description="Disordered" evidence="21">
    <location>
        <begin position="743"/>
        <end position="768"/>
    </location>
</feature>
<dbReference type="InterPro" id="IPR013882">
    <property type="entry name" value="Ctp1_C"/>
</dbReference>
<dbReference type="EMBL" id="AFYH01028927">
    <property type="status" value="NOT_ANNOTATED_CDS"/>
    <property type="molecule type" value="Genomic_DNA"/>
</dbReference>
<dbReference type="EMBL" id="AFYH01028932">
    <property type="status" value="NOT_ANNOTATED_CDS"/>
    <property type="molecule type" value="Genomic_DNA"/>
</dbReference>
<dbReference type="OMA" id="LENFQWS"/>
<keyword evidence="12" id="KW-0378">Hydrolase</keyword>
<evidence type="ECO:0000256" key="17">
    <source>
        <dbReference type="ARBA" id="ARBA00023242"/>
    </source>
</evidence>
<evidence type="ECO:0000256" key="7">
    <source>
        <dbReference type="ARBA" id="ARBA00022618"/>
    </source>
</evidence>
<evidence type="ECO:0000256" key="3">
    <source>
        <dbReference type="ARBA" id="ARBA00007496"/>
    </source>
</evidence>
<dbReference type="GO" id="GO:0051301">
    <property type="term" value="P:cell division"/>
    <property type="evidence" value="ECO:0007669"/>
    <property type="project" value="UniProtKB-KW"/>
</dbReference>
<keyword evidence="10" id="KW-0227">DNA damage</keyword>